<proteinExistence type="predicted"/>
<dbReference type="GeneID" id="95752373"/>
<dbReference type="SUPFAM" id="SSF63411">
    <property type="entry name" value="LuxS/MPP-like metallohydrolase"/>
    <property type="match status" value="2"/>
</dbReference>
<feature type="domain" description="Peptidase M16 C-terminal" evidence="2">
    <location>
        <begin position="181"/>
        <end position="361"/>
    </location>
</feature>
<protein>
    <submittedName>
        <fullName evidence="3">Peptidase M16</fullName>
    </submittedName>
</protein>
<dbReference type="Pfam" id="PF05193">
    <property type="entry name" value="Peptidase_M16_C"/>
    <property type="match status" value="1"/>
</dbReference>
<dbReference type="Pfam" id="PF00675">
    <property type="entry name" value="Peptidase_M16"/>
    <property type="match status" value="1"/>
</dbReference>
<dbReference type="RefSeq" id="WP_106835404.1">
    <property type="nucleotide sequence ID" value="NZ_JARMEW010000011.1"/>
</dbReference>
<feature type="domain" description="Peptidase M16 N-terminal" evidence="1">
    <location>
        <begin position="62"/>
        <end position="174"/>
    </location>
</feature>
<dbReference type="Proteomes" id="UP000241645">
    <property type="component" value="Unassembled WGS sequence"/>
</dbReference>
<accession>A0ABX5FLP3</accession>
<dbReference type="InterPro" id="IPR011765">
    <property type="entry name" value="Pept_M16_N"/>
</dbReference>
<name>A0ABX5FLP3_9BACL</name>
<dbReference type="InterPro" id="IPR050361">
    <property type="entry name" value="MPP/UQCRC_Complex"/>
</dbReference>
<comment type="caution">
    <text evidence="3">The sequence shown here is derived from an EMBL/GenBank/DDBJ whole genome shotgun (WGS) entry which is preliminary data.</text>
</comment>
<dbReference type="InterPro" id="IPR007863">
    <property type="entry name" value="Peptidase_M16_C"/>
</dbReference>
<dbReference type="PANTHER" id="PTHR11851">
    <property type="entry name" value="METALLOPROTEASE"/>
    <property type="match status" value="1"/>
</dbReference>
<gene>
    <name evidence="3" type="ORF">C7R92_19955</name>
</gene>
<evidence type="ECO:0000259" key="2">
    <source>
        <dbReference type="Pfam" id="PF05193"/>
    </source>
</evidence>
<keyword evidence="4" id="KW-1185">Reference proteome</keyword>
<dbReference type="PANTHER" id="PTHR11851:SF134">
    <property type="entry name" value="ZINC-DEPENDENT PROTEASE"/>
    <property type="match status" value="1"/>
</dbReference>
<reference evidence="3 4" key="1">
    <citation type="submission" date="2018-03" db="EMBL/GenBank/DDBJ databases">
        <title>Brevisbacillus phylogenomics.</title>
        <authorList>
            <person name="Dunlap C."/>
        </authorList>
    </citation>
    <scope>NUCLEOTIDE SEQUENCE [LARGE SCALE GENOMIC DNA]</scope>
    <source>
        <strain evidence="3 4">NRRL B-41110</strain>
    </source>
</reference>
<evidence type="ECO:0000259" key="1">
    <source>
        <dbReference type="Pfam" id="PF00675"/>
    </source>
</evidence>
<dbReference type="EMBL" id="PXZO01000039">
    <property type="protein sequence ID" value="PSK07540.1"/>
    <property type="molecule type" value="Genomic_DNA"/>
</dbReference>
<sequence>MQTTVFEQVNETVYHETLQNGLQVYLVPKQGFSKTYAVFTTRYGSIDSHFRTRSGEEINVPDGIAHFLEHKMFEKKDRDVMHEFSKNGASCNAFTSFNRTAYLFSCTDKLDDNLNLLLDYVQDPYFTDASVEKEKGIIGQEITMYDDNPDWKVYMNLLKAMYQKYPINIEIAGTIETISHITKEYLYQCYETFYHPANMLLLVVGSFEPEAIMKLIRENQGAKEFAPAPQITRVFPEEPSAPAEAKVEAFLTVGLPKCMIGIKEKENGLTKEALLKRELTTKLVLDIAFGTSSAVYERLYDSELITESFDFDYSSEQDYAYTIIGGDTPDPERLVETIKAEIEQLKQNGIAQDDFERAKRKKIGNFLRSLNSVEFIANQFTSFKFNGNDLFSVVPTLESITREDVEKRLKEHFLIEQMAVSIVRSASPQE</sequence>
<evidence type="ECO:0000313" key="3">
    <source>
        <dbReference type="EMBL" id="PSK07540.1"/>
    </source>
</evidence>
<dbReference type="NCBIfam" id="NF047421">
    <property type="entry name" value="YfmH_fam"/>
    <property type="match status" value="1"/>
</dbReference>
<evidence type="ECO:0000313" key="4">
    <source>
        <dbReference type="Proteomes" id="UP000241645"/>
    </source>
</evidence>
<dbReference type="Gene3D" id="3.30.830.10">
    <property type="entry name" value="Metalloenzyme, LuxS/M16 peptidase-like"/>
    <property type="match status" value="2"/>
</dbReference>
<organism evidence="3 4">
    <name type="scientific">Brevibacillus porteri</name>
    <dbReference type="NCBI Taxonomy" id="2126350"/>
    <lineage>
        <taxon>Bacteria</taxon>
        <taxon>Bacillati</taxon>
        <taxon>Bacillota</taxon>
        <taxon>Bacilli</taxon>
        <taxon>Bacillales</taxon>
        <taxon>Paenibacillaceae</taxon>
        <taxon>Brevibacillus</taxon>
    </lineage>
</organism>
<dbReference type="InterPro" id="IPR011249">
    <property type="entry name" value="Metalloenz_LuxS/M16"/>
</dbReference>